<feature type="region of interest" description="Disordered" evidence="1">
    <location>
        <begin position="65"/>
        <end position="93"/>
    </location>
</feature>
<feature type="region of interest" description="Disordered" evidence="1">
    <location>
        <begin position="1"/>
        <end position="23"/>
    </location>
</feature>
<evidence type="ECO:0000313" key="2">
    <source>
        <dbReference type="EMBL" id="SDC52898.1"/>
    </source>
</evidence>
<keyword evidence="3" id="KW-1185">Reference proteome</keyword>
<proteinExistence type="predicted"/>
<evidence type="ECO:0000313" key="3">
    <source>
        <dbReference type="Proteomes" id="UP000199416"/>
    </source>
</evidence>
<dbReference type="Proteomes" id="UP000199416">
    <property type="component" value="Unassembled WGS sequence"/>
</dbReference>
<reference evidence="3" key="1">
    <citation type="submission" date="2016-10" db="EMBL/GenBank/DDBJ databases">
        <authorList>
            <person name="Varghese N."/>
            <person name="Submissions S."/>
        </authorList>
    </citation>
    <scope>NUCLEOTIDE SEQUENCE [LARGE SCALE GENOMIC DNA]</scope>
    <source>
        <strain evidence="3">DSM 45421</strain>
    </source>
</reference>
<sequence length="93" mass="9835">MGTGQQAGVGSVETADEAPHGQEQVRRLLRVRCAAEQLATARLLERCADSAATPALAVLLRERAGERRRRGERLLAGPPEAGPVPARRAAANT</sequence>
<protein>
    <submittedName>
        <fullName evidence="2">Uncharacterized protein</fullName>
    </submittedName>
</protein>
<organism evidence="2 3">
    <name type="scientific">Geodermatophilus telluris</name>
    <dbReference type="NCBI Taxonomy" id="1190417"/>
    <lineage>
        <taxon>Bacteria</taxon>
        <taxon>Bacillati</taxon>
        <taxon>Actinomycetota</taxon>
        <taxon>Actinomycetes</taxon>
        <taxon>Geodermatophilales</taxon>
        <taxon>Geodermatophilaceae</taxon>
        <taxon>Geodermatophilus</taxon>
    </lineage>
</organism>
<evidence type="ECO:0000256" key="1">
    <source>
        <dbReference type="SAM" id="MobiDB-lite"/>
    </source>
</evidence>
<dbReference type="AlphaFoldDB" id="A0A1G6MBC4"/>
<accession>A0A1G6MBC4</accession>
<dbReference type="EMBL" id="FMZF01000002">
    <property type="protein sequence ID" value="SDC52898.1"/>
    <property type="molecule type" value="Genomic_DNA"/>
</dbReference>
<gene>
    <name evidence="2" type="ORF">SAMN05660690_1777</name>
</gene>
<name>A0A1G6MBC4_9ACTN</name>